<dbReference type="InterPro" id="IPR012337">
    <property type="entry name" value="RNaseH-like_sf"/>
</dbReference>
<sequence>MLGLLSGLDRKNCWTIAEHRGEVSPDGLQHLLSRAKWDADSVRDDLRDYVVDAFGDPAGILVVDETGDVKKGEHTVGTQRQYTGTAGRIENAQVAVYLTYAAPRGHALIDRALYLPRSWTDDPVRLADAGVPAGVEFATKTALAAKMIGAALDAGVPARFVAGDEVYGNDSKLRSALVDRRVGYVLAVSCDHRTPSPDVPVRADLLADTLPAKSWQTLSAGAGTKGPRYYSWALIRIRPDEPGRHWLLLRRNISTGEMAYYRCYSPRPVPLAALVRVAGQRWKIEESFQTAKGQAGLDEHQVRRWCSWHRWSTLAMLAMAFLAVTTAAEKHRHPTPAGLIPLTINELRRLFDALVAGAVATREHIIHWSTWRRKHQATARECHYHRRSEDLQPQLRL</sequence>
<dbReference type="EMBL" id="CP159218">
    <property type="protein sequence ID" value="XCG65740.1"/>
    <property type="molecule type" value="Genomic_DNA"/>
</dbReference>
<evidence type="ECO:0000313" key="2">
    <source>
        <dbReference type="EMBL" id="XCG65740.1"/>
    </source>
</evidence>
<gene>
    <name evidence="2" type="ORF">ABLG96_01220</name>
    <name evidence="3" type="ORF">ABLG96_01820</name>
    <name evidence="4" type="ORF">ABLG96_20840</name>
</gene>
<dbReference type="InterPro" id="IPR039365">
    <property type="entry name" value="IS701-like"/>
</dbReference>
<reference evidence="2" key="1">
    <citation type="submission" date="2024-05" db="EMBL/GenBank/DDBJ databases">
        <authorList>
            <person name="Cai S.Y."/>
            <person name="Jin L.M."/>
            <person name="Li H.R."/>
        </authorList>
    </citation>
    <scope>NUCLEOTIDE SEQUENCE</scope>
    <source>
        <strain evidence="2">A5-74</strain>
    </source>
</reference>
<dbReference type="PANTHER" id="PTHR33627:SF1">
    <property type="entry name" value="TRANSPOSASE"/>
    <property type="match status" value="1"/>
</dbReference>
<dbReference type="EMBL" id="CP159218">
    <property type="protein sequence ID" value="XCG65746.1"/>
    <property type="molecule type" value="Genomic_DNA"/>
</dbReference>
<dbReference type="InterPro" id="IPR038721">
    <property type="entry name" value="IS701-like_DDE_dom"/>
</dbReference>
<protein>
    <submittedName>
        <fullName evidence="2">IS701 family transposase</fullName>
    </submittedName>
</protein>
<dbReference type="Pfam" id="PF13546">
    <property type="entry name" value="DDE_5"/>
    <property type="match status" value="1"/>
</dbReference>
<dbReference type="PANTHER" id="PTHR33627">
    <property type="entry name" value="TRANSPOSASE"/>
    <property type="match status" value="1"/>
</dbReference>
<evidence type="ECO:0000313" key="4">
    <source>
        <dbReference type="EMBL" id="XCG66008.1"/>
    </source>
</evidence>
<feature type="domain" description="Transposase IS701-like DDE" evidence="1">
    <location>
        <begin position="2"/>
        <end position="198"/>
    </location>
</feature>
<accession>A0AAU8DUN4</accession>
<dbReference type="NCBIfam" id="NF033540">
    <property type="entry name" value="transpos_IS701"/>
    <property type="match status" value="1"/>
</dbReference>
<organism evidence="2">
    <name type="scientific">Nakamurella sp. A5-74</name>
    <dbReference type="NCBI Taxonomy" id="3158264"/>
    <lineage>
        <taxon>Bacteria</taxon>
        <taxon>Bacillati</taxon>
        <taxon>Actinomycetota</taxon>
        <taxon>Actinomycetes</taxon>
        <taxon>Nakamurellales</taxon>
        <taxon>Nakamurellaceae</taxon>
        <taxon>Nakamurella</taxon>
    </lineage>
</organism>
<dbReference type="EMBL" id="CP159218">
    <property type="protein sequence ID" value="XCG66008.1"/>
    <property type="molecule type" value="Genomic_DNA"/>
</dbReference>
<dbReference type="RefSeq" id="WP_353651345.1">
    <property type="nucleotide sequence ID" value="NZ_CP159218.1"/>
</dbReference>
<evidence type="ECO:0000313" key="3">
    <source>
        <dbReference type="EMBL" id="XCG65746.1"/>
    </source>
</evidence>
<dbReference type="SUPFAM" id="SSF53098">
    <property type="entry name" value="Ribonuclease H-like"/>
    <property type="match status" value="1"/>
</dbReference>
<proteinExistence type="predicted"/>
<dbReference type="AlphaFoldDB" id="A0AAU8DUN4"/>
<evidence type="ECO:0000259" key="1">
    <source>
        <dbReference type="Pfam" id="PF13546"/>
    </source>
</evidence>
<name>A0AAU8DUN4_9ACTN</name>